<reference evidence="10 11" key="1">
    <citation type="submission" date="2005-11" db="EMBL/GenBank/DDBJ databases">
        <title>The complete genome sequence of Lawsonia intracellularis: the causative agent of proliferative enteropathy.</title>
        <authorList>
            <person name="Kaur K."/>
            <person name="Zhang Q."/>
            <person name="Beckler D."/>
            <person name="Munir S."/>
            <person name="Li L."/>
            <person name="Kinsley K."/>
            <person name="Herron L."/>
            <person name="Peterson A."/>
            <person name="May B."/>
            <person name="Singh S."/>
            <person name="Gebhart C."/>
            <person name="Kapur V."/>
        </authorList>
    </citation>
    <scope>NUCLEOTIDE SEQUENCE [LARGE SCALE GENOMIC DNA]</scope>
    <source>
        <strain evidence="10 11">PHE/MN1-00</strain>
    </source>
</reference>
<accession>Q1MRG9</accession>
<dbReference type="RefSeq" id="WP_011526436.1">
    <property type="nucleotide sequence ID" value="NC_008011.1"/>
</dbReference>
<dbReference type="InterPro" id="IPR012301">
    <property type="entry name" value="Malic_N_dom"/>
</dbReference>
<evidence type="ECO:0000313" key="11">
    <source>
        <dbReference type="Proteomes" id="UP000002430"/>
    </source>
</evidence>
<feature type="binding site" evidence="7">
    <location>
        <position position="137"/>
    </location>
    <ligand>
        <name>a divalent metal cation</name>
        <dbReference type="ChEBI" id="CHEBI:60240"/>
    </ligand>
</feature>
<organism evidence="10 11">
    <name type="scientific">Lawsonia intracellularis (strain PHE/MN1-00)</name>
    <dbReference type="NCBI Taxonomy" id="363253"/>
    <lineage>
        <taxon>Bacteria</taxon>
        <taxon>Pseudomonadati</taxon>
        <taxon>Thermodesulfobacteriota</taxon>
        <taxon>Desulfovibrionia</taxon>
        <taxon>Desulfovibrionales</taxon>
        <taxon>Desulfovibrionaceae</taxon>
        <taxon>Lawsonia</taxon>
    </lineage>
</organism>
<dbReference type="OrthoDB" id="9805787at2"/>
<dbReference type="PIRSF" id="PIRSF000106">
    <property type="entry name" value="ME"/>
    <property type="match status" value="1"/>
</dbReference>
<dbReference type="InterPro" id="IPR036291">
    <property type="entry name" value="NAD(P)-bd_dom_sf"/>
</dbReference>
<dbReference type="InterPro" id="IPR051674">
    <property type="entry name" value="Malate_Decarboxylase"/>
</dbReference>
<evidence type="ECO:0000256" key="7">
    <source>
        <dbReference type="PIRSR" id="PIRSR000106-3"/>
    </source>
</evidence>
<dbReference type="Gene3D" id="3.40.50.10380">
    <property type="entry name" value="Malic enzyme, N-terminal domain"/>
    <property type="match status" value="1"/>
</dbReference>
<dbReference type="PANTHER" id="PTHR43237:SF4">
    <property type="entry name" value="NADP-DEPENDENT MALIC ENZYME"/>
    <property type="match status" value="1"/>
</dbReference>
<feature type="active site" description="Proton donor" evidence="5">
    <location>
        <position position="39"/>
    </location>
</feature>
<dbReference type="EMBL" id="AM180252">
    <property type="protein sequence ID" value="CAJ54407.1"/>
    <property type="molecule type" value="Genomic_DNA"/>
</dbReference>
<dbReference type="SUPFAM" id="SSF51735">
    <property type="entry name" value="NAD(P)-binding Rossmann-fold domains"/>
    <property type="match status" value="1"/>
</dbReference>
<dbReference type="GO" id="GO:0046872">
    <property type="term" value="F:metal ion binding"/>
    <property type="evidence" value="ECO:0007669"/>
    <property type="project" value="UniProtKB-KW"/>
</dbReference>
<proteinExistence type="inferred from homology"/>
<evidence type="ECO:0000256" key="6">
    <source>
        <dbReference type="PIRSR" id="PIRSR000106-2"/>
    </source>
</evidence>
<feature type="domain" description="Malic enzyme N-terminal" evidence="9">
    <location>
        <begin position="18"/>
        <end position="151"/>
    </location>
</feature>
<dbReference type="GO" id="GO:0051287">
    <property type="term" value="F:NAD binding"/>
    <property type="evidence" value="ECO:0007669"/>
    <property type="project" value="InterPro"/>
</dbReference>
<evidence type="ECO:0000256" key="1">
    <source>
        <dbReference type="ARBA" id="ARBA00001936"/>
    </source>
</evidence>
<comment type="cofactor">
    <cofactor evidence="7">
        <name>Mg(2+)</name>
        <dbReference type="ChEBI" id="CHEBI:18420"/>
    </cofactor>
    <cofactor evidence="7">
        <name>Mn(2+)</name>
        <dbReference type="ChEBI" id="CHEBI:29035"/>
    </cofactor>
    <text evidence="7">Divalent metal cations. Prefers magnesium or manganese.</text>
</comment>
<dbReference type="InterPro" id="IPR046346">
    <property type="entry name" value="Aminoacid_DH-like_N_sf"/>
</dbReference>
<dbReference type="Pfam" id="PF00390">
    <property type="entry name" value="malic"/>
    <property type="match status" value="1"/>
</dbReference>
<evidence type="ECO:0000259" key="9">
    <source>
        <dbReference type="SMART" id="SM01274"/>
    </source>
</evidence>
<feature type="binding site" evidence="7">
    <location>
        <position position="136"/>
    </location>
    <ligand>
        <name>a divalent metal cation</name>
        <dbReference type="ChEBI" id="CHEBI:60240"/>
    </ligand>
</feature>
<dbReference type="SUPFAM" id="SSF53223">
    <property type="entry name" value="Aminoacid dehydrogenase-like, N-terminal domain"/>
    <property type="match status" value="1"/>
</dbReference>
<dbReference type="InterPro" id="IPR012302">
    <property type="entry name" value="Malic_NAD-bd"/>
</dbReference>
<dbReference type="AlphaFoldDB" id="Q1MRG9"/>
<dbReference type="STRING" id="363253.LI0351"/>
<dbReference type="Pfam" id="PF03949">
    <property type="entry name" value="Malic_M"/>
    <property type="match status" value="1"/>
</dbReference>
<evidence type="ECO:0000313" key="10">
    <source>
        <dbReference type="EMBL" id="CAJ54407.1"/>
    </source>
</evidence>
<feature type="active site" description="Proton acceptor" evidence="5">
    <location>
        <position position="94"/>
    </location>
</feature>
<dbReference type="InterPro" id="IPR037062">
    <property type="entry name" value="Malic_N_dom_sf"/>
</dbReference>
<feature type="binding site" evidence="6">
    <location>
        <position position="286"/>
    </location>
    <ligand>
        <name>(S)-malate</name>
        <dbReference type="ChEBI" id="CHEBI:15589"/>
    </ligand>
</feature>
<feature type="binding site" evidence="7">
    <location>
        <position position="162"/>
    </location>
    <ligand>
        <name>a divalent metal cation</name>
        <dbReference type="ChEBI" id="CHEBI:60240"/>
    </ligand>
</feature>
<gene>
    <name evidence="10" type="primary">mdh</name>
    <name evidence="10" type="ordered locus">LI0351</name>
</gene>
<dbReference type="InterPro" id="IPR001891">
    <property type="entry name" value="Malic_OxRdtase"/>
</dbReference>
<keyword evidence="11" id="KW-1185">Reference proteome</keyword>
<keyword evidence="3 7" id="KW-0479">Metal-binding</keyword>
<keyword evidence="4" id="KW-0560">Oxidoreductase</keyword>
<evidence type="ECO:0000256" key="2">
    <source>
        <dbReference type="ARBA" id="ARBA00008785"/>
    </source>
</evidence>
<dbReference type="Proteomes" id="UP000002430">
    <property type="component" value="Chromosome"/>
</dbReference>
<evidence type="ECO:0000256" key="4">
    <source>
        <dbReference type="ARBA" id="ARBA00023002"/>
    </source>
</evidence>
<sequence>MALVTKEEVLQYHSEPRPGKLEVFPIKPCKTQKDLSMAYSPGVAEACLAISEDKDTSFLYTDKANLVGIISNGSAVLGLGNIGPEAAKPVMEGKAILFKQFADIDCYDIEIKATEIDHICEVIKALEPTFGAINLEDIKSPECFAIEERLKNEMNIPIFHDDQHGTAIISSAALLNALEIANKKIEDIRMVISGAGAAAIGCGRLFKILGVTPENIAMFDSEGHINVSRTNLNQEKKEFATQKTYTTISEAIDGADCFIGCSVPGVITERMVETMAKTPIIFACANPVPEIGYNEVKSIRPDAIMATGRSDFPNQVNNVLGFPFIFRGAIDTYATTINTEMKIAAAYAIAALAKESVPESICMAYNVKNLKFGPDYIIPKALDLRLLEWVAPAVAQAAIASGVARKELDIANYALTLHKRLSAAHKRQELLLNSYGFYS</sequence>
<feature type="domain" description="Malic enzyme NAD-binding" evidence="8">
    <location>
        <begin position="163"/>
        <end position="399"/>
    </location>
</feature>
<comment type="similarity">
    <text evidence="2">Belongs to the malic enzymes family.</text>
</comment>
<dbReference type="Gene3D" id="3.40.50.720">
    <property type="entry name" value="NAD(P)-binding Rossmann-like Domain"/>
    <property type="match status" value="1"/>
</dbReference>
<dbReference type="FunFam" id="3.40.50.720:FF:000095">
    <property type="entry name" value="NADP-dependent malic enzyme"/>
    <property type="match status" value="1"/>
</dbReference>
<dbReference type="InterPro" id="IPR045213">
    <property type="entry name" value="Malic_NAD-bd_bact_type"/>
</dbReference>
<dbReference type="eggNOG" id="COG0281">
    <property type="taxonomic scope" value="Bacteria"/>
</dbReference>
<name>Q1MRG9_LAWIP</name>
<comment type="cofactor">
    <cofactor evidence="1">
        <name>Mn(2+)</name>
        <dbReference type="ChEBI" id="CHEBI:29035"/>
    </cofactor>
</comment>
<dbReference type="GO" id="GO:0004470">
    <property type="term" value="F:malic enzyme activity"/>
    <property type="evidence" value="ECO:0007669"/>
    <property type="project" value="InterPro"/>
</dbReference>
<evidence type="ECO:0000256" key="5">
    <source>
        <dbReference type="PIRSR" id="PIRSR000106-1"/>
    </source>
</evidence>
<dbReference type="HOGENOM" id="CLU_034446_2_1_7"/>
<feature type="binding site" evidence="6">
    <location>
        <position position="317"/>
    </location>
    <ligand>
        <name>(S)-malate</name>
        <dbReference type="ChEBI" id="CHEBI:15589"/>
    </ligand>
</feature>
<dbReference type="CDD" id="cd05311">
    <property type="entry name" value="NAD_bind_2_malic_enz"/>
    <property type="match status" value="1"/>
</dbReference>
<dbReference type="KEGG" id="lip:LI0351"/>
<evidence type="ECO:0000259" key="8">
    <source>
        <dbReference type="SMART" id="SM00919"/>
    </source>
</evidence>
<dbReference type="SMART" id="SM01274">
    <property type="entry name" value="malic"/>
    <property type="match status" value="1"/>
</dbReference>
<dbReference type="SMART" id="SM00919">
    <property type="entry name" value="Malic_M"/>
    <property type="match status" value="1"/>
</dbReference>
<evidence type="ECO:0000256" key="3">
    <source>
        <dbReference type="ARBA" id="ARBA00022723"/>
    </source>
</evidence>
<dbReference type="GO" id="GO:0016616">
    <property type="term" value="F:oxidoreductase activity, acting on the CH-OH group of donors, NAD or NADP as acceptor"/>
    <property type="evidence" value="ECO:0007669"/>
    <property type="project" value="InterPro"/>
</dbReference>
<protein>
    <submittedName>
        <fullName evidence="10">Malate dehydrogenase</fullName>
    </submittedName>
</protein>
<dbReference type="FunFam" id="3.40.50.10380:FF:000003">
    <property type="entry name" value="NADP-dependent malic enzyme"/>
    <property type="match status" value="1"/>
</dbReference>
<dbReference type="PANTHER" id="PTHR43237">
    <property type="entry name" value="NADP-DEPENDENT MALIC ENZYME"/>
    <property type="match status" value="1"/>
</dbReference>